<name>A0A1J6KAV3_NICAT</name>
<keyword evidence="2" id="KW-1185">Reference proteome</keyword>
<dbReference type="AlphaFoldDB" id="A0A1J6KAV3"/>
<dbReference type="InterPro" id="IPR029052">
    <property type="entry name" value="Metallo-depent_PP-like"/>
</dbReference>
<dbReference type="PANTHER" id="PTHR45778">
    <property type="entry name" value="PURPLE ACID PHOSPHATASE-RELATED"/>
    <property type="match status" value="1"/>
</dbReference>
<evidence type="ECO:0000313" key="1">
    <source>
        <dbReference type="EMBL" id="OIT19955.1"/>
    </source>
</evidence>
<comment type="caution">
    <text evidence="1">The sequence shown here is derived from an EMBL/GenBank/DDBJ whole genome shotgun (WGS) entry which is preliminary data.</text>
</comment>
<organism evidence="1 2">
    <name type="scientific">Nicotiana attenuata</name>
    <name type="common">Coyote tobacco</name>
    <dbReference type="NCBI Taxonomy" id="49451"/>
    <lineage>
        <taxon>Eukaryota</taxon>
        <taxon>Viridiplantae</taxon>
        <taxon>Streptophyta</taxon>
        <taxon>Embryophyta</taxon>
        <taxon>Tracheophyta</taxon>
        <taxon>Spermatophyta</taxon>
        <taxon>Magnoliopsida</taxon>
        <taxon>eudicotyledons</taxon>
        <taxon>Gunneridae</taxon>
        <taxon>Pentapetalae</taxon>
        <taxon>asterids</taxon>
        <taxon>lamiids</taxon>
        <taxon>Solanales</taxon>
        <taxon>Solanaceae</taxon>
        <taxon>Nicotianoideae</taxon>
        <taxon>Nicotianeae</taxon>
        <taxon>Nicotiana</taxon>
    </lineage>
</organism>
<protein>
    <submittedName>
        <fullName evidence="1">Inactive purple acid phosphatase 1</fullName>
    </submittedName>
</protein>
<dbReference type="Proteomes" id="UP000187609">
    <property type="component" value="Unassembled WGS sequence"/>
</dbReference>
<sequence length="75" mass="8847">MQGRICSRFGSHLVFEDVSLYSADYSMFHFCIADNEHDWREGSEQYSFIKHCLASVDKQKQPWLIFPAHWVLGYS</sequence>
<dbReference type="PANTHER" id="PTHR45778:SF6">
    <property type="entry name" value="INACTIVE PURPLE ACID PHOSPHATASE 24-RELATED"/>
    <property type="match status" value="1"/>
</dbReference>
<reference evidence="1" key="1">
    <citation type="submission" date="2016-11" db="EMBL/GenBank/DDBJ databases">
        <title>The genome of Nicotiana attenuata.</title>
        <authorList>
            <person name="Xu S."/>
            <person name="Brockmoeller T."/>
            <person name="Gaquerel E."/>
            <person name="Navarro A."/>
            <person name="Kuhl H."/>
            <person name="Gase K."/>
            <person name="Ling Z."/>
            <person name="Zhou W."/>
            <person name="Kreitzer C."/>
            <person name="Stanke M."/>
            <person name="Tang H."/>
            <person name="Lyons E."/>
            <person name="Pandey P."/>
            <person name="Pandey S.P."/>
            <person name="Timmermann B."/>
            <person name="Baldwin I.T."/>
        </authorList>
    </citation>
    <scope>NUCLEOTIDE SEQUENCE [LARGE SCALE GENOMIC DNA]</scope>
    <source>
        <strain evidence="1">UT</strain>
    </source>
</reference>
<evidence type="ECO:0000313" key="2">
    <source>
        <dbReference type="Proteomes" id="UP000187609"/>
    </source>
</evidence>
<gene>
    <name evidence="1" type="primary">PAP1_2</name>
    <name evidence="1" type="ORF">A4A49_41979</name>
</gene>
<dbReference type="EMBL" id="MJEQ01005931">
    <property type="protein sequence ID" value="OIT19955.1"/>
    <property type="molecule type" value="Genomic_DNA"/>
</dbReference>
<dbReference type="Gramene" id="OIT19955">
    <property type="protein sequence ID" value="OIT19955"/>
    <property type="gene ID" value="A4A49_41979"/>
</dbReference>
<dbReference type="Gene3D" id="3.60.21.10">
    <property type="match status" value="1"/>
</dbReference>
<proteinExistence type="predicted"/>
<accession>A0A1J6KAV3</accession>
<dbReference type="SMR" id="A0A1J6KAV3"/>